<reference evidence="7 8" key="1">
    <citation type="journal article" date="2015" name="Genome Announc.">
        <title>Genomes of Geoalkalibacter ferrihydriticus Z-0531T and Geoalkalibacter subterraneus Red1T, Two Haloalkaliphilic Metal-Reducing Deltaproteobacteria.</title>
        <authorList>
            <person name="Badalamenti J.P."/>
            <person name="Krajmalnik-Brown R."/>
            <person name="Torres C.I."/>
            <person name="Bond D.R."/>
        </authorList>
    </citation>
    <scope>NUCLEOTIDE SEQUENCE [LARGE SCALE GENOMIC DNA]</scope>
    <source>
        <strain evidence="7 8">Red1</strain>
    </source>
</reference>
<feature type="transmembrane region" description="Helical" evidence="5">
    <location>
        <begin position="507"/>
        <end position="531"/>
    </location>
</feature>
<keyword evidence="8" id="KW-1185">Reference proteome</keyword>
<dbReference type="PROSITE" id="PS50928">
    <property type="entry name" value="ABC_TM1"/>
    <property type="match status" value="1"/>
</dbReference>
<dbReference type="InterPro" id="IPR001680">
    <property type="entry name" value="WD40_rpt"/>
</dbReference>
<feature type="transmembrane region" description="Helical" evidence="5">
    <location>
        <begin position="706"/>
        <end position="728"/>
    </location>
</feature>
<dbReference type="Gene3D" id="1.10.3720.10">
    <property type="entry name" value="MetI-like"/>
    <property type="match status" value="1"/>
</dbReference>
<dbReference type="RefSeq" id="WP_040201365.1">
    <property type="nucleotide sequence ID" value="NZ_CP010311.1"/>
</dbReference>
<dbReference type="STRING" id="483547.GSUB_14080"/>
<keyword evidence="2 5" id="KW-0812">Transmembrane</keyword>
<protein>
    <submittedName>
        <fullName evidence="7">ABC transporter permease</fullName>
    </submittedName>
</protein>
<keyword evidence="5" id="KW-0813">Transport</keyword>
<dbReference type="GO" id="GO:0055085">
    <property type="term" value="P:transmembrane transport"/>
    <property type="evidence" value="ECO:0007669"/>
    <property type="project" value="InterPro"/>
</dbReference>
<evidence type="ECO:0000259" key="6">
    <source>
        <dbReference type="PROSITE" id="PS50928"/>
    </source>
</evidence>
<organism evidence="7 8">
    <name type="scientific">Geoalkalibacter subterraneus</name>
    <dbReference type="NCBI Taxonomy" id="483547"/>
    <lineage>
        <taxon>Bacteria</taxon>
        <taxon>Pseudomonadati</taxon>
        <taxon>Thermodesulfobacteriota</taxon>
        <taxon>Desulfuromonadia</taxon>
        <taxon>Desulfuromonadales</taxon>
        <taxon>Geoalkalibacteraceae</taxon>
        <taxon>Geoalkalibacter</taxon>
    </lineage>
</organism>
<dbReference type="KEGG" id="gsb:GSUB_14080"/>
<dbReference type="SMART" id="SM00320">
    <property type="entry name" value="WD40"/>
    <property type="match status" value="2"/>
</dbReference>
<evidence type="ECO:0000313" key="7">
    <source>
        <dbReference type="EMBL" id="AJF07457.1"/>
    </source>
</evidence>
<feature type="transmembrane region" description="Helical" evidence="5">
    <location>
        <begin position="543"/>
        <end position="561"/>
    </location>
</feature>
<evidence type="ECO:0000256" key="5">
    <source>
        <dbReference type="RuleBase" id="RU363032"/>
    </source>
</evidence>
<dbReference type="Proteomes" id="UP000035036">
    <property type="component" value="Chromosome"/>
</dbReference>
<evidence type="ECO:0000313" key="8">
    <source>
        <dbReference type="Proteomes" id="UP000035036"/>
    </source>
</evidence>
<dbReference type="Gene3D" id="2.130.10.10">
    <property type="entry name" value="YVTN repeat-like/Quinoprotein amine dehydrogenase"/>
    <property type="match status" value="1"/>
</dbReference>
<dbReference type="InterPro" id="IPR035906">
    <property type="entry name" value="MetI-like_sf"/>
</dbReference>
<keyword evidence="3 5" id="KW-1133">Transmembrane helix</keyword>
<keyword evidence="4 5" id="KW-0472">Membrane</keyword>
<dbReference type="OrthoDB" id="9785113at2"/>
<evidence type="ECO:0000256" key="1">
    <source>
        <dbReference type="ARBA" id="ARBA00004651"/>
    </source>
</evidence>
<dbReference type="SUPFAM" id="SSF50978">
    <property type="entry name" value="WD40 repeat-like"/>
    <property type="match status" value="1"/>
</dbReference>
<proteinExistence type="inferred from homology"/>
<comment type="similarity">
    <text evidence="5">Belongs to the binding-protein-dependent transport system permease family.</text>
</comment>
<dbReference type="InterPro" id="IPR000515">
    <property type="entry name" value="MetI-like"/>
</dbReference>
<accession>A0A0B5FH25</accession>
<gene>
    <name evidence="7" type="ORF">GSUB_14080</name>
</gene>
<evidence type="ECO:0000256" key="4">
    <source>
        <dbReference type="ARBA" id="ARBA00023136"/>
    </source>
</evidence>
<dbReference type="CDD" id="cd06261">
    <property type="entry name" value="TM_PBP2"/>
    <property type="match status" value="1"/>
</dbReference>
<evidence type="ECO:0000256" key="2">
    <source>
        <dbReference type="ARBA" id="ARBA00022692"/>
    </source>
</evidence>
<feature type="transmembrane region" description="Helical" evidence="5">
    <location>
        <begin position="15"/>
        <end position="39"/>
    </location>
</feature>
<feature type="transmembrane region" description="Helical" evidence="5">
    <location>
        <begin position="480"/>
        <end position="501"/>
    </location>
</feature>
<dbReference type="InterPro" id="IPR015943">
    <property type="entry name" value="WD40/YVTN_repeat-like_dom_sf"/>
</dbReference>
<dbReference type="EMBL" id="CP010311">
    <property type="protein sequence ID" value="AJF07457.1"/>
    <property type="molecule type" value="Genomic_DNA"/>
</dbReference>
<dbReference type="Pfam" id="PF00528">
    <property type="entry name" value="BPD_transp_1"/>
    <property type="match status" value="1"/>
</dbReference>
<dbReference type="PANTHER" id="PTHR42727:SF1">
    <property type="entry name" value="PHOSPHATE TRANSPORT SYSTEM PERMEASE"/>
    <property type="match status" value="1"/>
</dbReference>
<comment type="subcellular location">
    <subcellularLocation>
        <location evidence="1 5">Cell membrane</location>
        <topology evidence="1 5">Multi-pass membrane protein</topology>
    </subcellularLocation>
</comment>
<dbReference type="PANTHER" id="PTHR42727">
    <property type="entry name" value="PHOSPHATE TRANSPORT SYSTEM PERMEASE PROTEIN"/>
    <property type="match status" value="1"/>
</dbReference>
<feature type="domain" description="ABC transmembrane type-1" evidence="6">
    <location>
        <begin position="439"/>
        <end position="728"/>
    </location>
</feature>
<feature type="transmembrane region" description="Helical" evidence="5">
    <location>
        <begin position="594"/>
        <end position="612"/>
    </location>
</feature>
<sequence>MDQNLLKRIKRRDRLARWLITAGGFSVIFCVIFILVLIAEVSLPLFKDPEAEIFAKYRVTDPLAEDEQILATGIDEYLENAFVITSAGKVRIFDNNTAELRAEVELASPGSPTALPRRIEWGGDGSRFATLWSDGALSLDRIHFKTHFDDAGVRTLRYEVTQEAVFPALEPVPQRSLARTGEGRAVRVDLLQDNRVQVLRRLTVSDLFGNESTEEISHVLDDAADSAITALTVDSHGSNIYAGTADGRLLHWNVSEDQDAQLVETVEAFSDRRAITALALVYGDISLAVGDEKGGVSTWFGVRETEEGERRLRLIHKLRSHVEAVTELVPSRRDKSLLSIGADGTVHYDHMTSERHLLTLSGMHPVRLVGLSSRNNGVVGIDERGEAIVWRVDNPHPEISVQTLFGKVWYESYDKPEYVWQSSSGSDDFEPKMSLTPLIFGTIKGTAYAMLFAVPLALLGAIYTSNFARPAFRAFIKPTVEIMAAIPTVIIGFLAALWFAPLLERSIVGFFLSAALLPTFLLVGVLAWQALRKISVLKRIERGWEFLTLIPVLVLAVYIALRLGPYLELTLFDGNFTLWMFQEAGVRYDPRNSIVIAFALGFAVIPIIFTIAEDSLSNVPSSLRAASLAMGASRWQTAWRVVLPSASPGIFAGTMIGFGRAIGETMIVLMATGNTAIMDWSLFNGMRPLSANIAVEIPEAPVAGTLYRVLFLSAVILFLMTFVLNTVAEIVRQRLRRKYGRF</sequence>
<dbReference type="HOGENOM" id="CLU_013803_0_0_7"/>
<feature type="transmembrane region" description="Helical" evidence="5">
    <location>
        <begin position="447"/>
        <end position="468"/>
    </location>
</feature>
<name>A0A0B5FH25_9BACT</name>
<dbReference type="AlphaFoldDB" id="A0A0B5FH25"/>
<dbReference type="GO" id="GO:0005886">
    <property type="term" value="C:plasma membrane"/>
    <property type="evidence" value="ECO:0007669"/>
    <property type="project" value="UniProtKB-SubCell"/>
</dbReference>
<evidence type="ECO:0000256" key="3">
    <source>
        <dbReference type="ARBA" id="ARBA00022989"/>
    </source>
</evidence>
<dbReference type="InterPro" id="IPR036322">
    <property type="entry name" value="WD40_repeat_dom_sf"/>
</dbReference>
<dbReference type="SUPFAM" id="SSF161098">
    <property type="entry name" value="MetI-like"/>
    <property type="match status" value="1"/>
</dbReference>